<dbReference type="InterPro" id="IPR002018">
    <property type="entry name" value="CarbesteraseB"/>
</dbReference>
<comment type="caution">
    <text evidence="3">The sequence shown here is derived from an EMBL/GenBank/DDBJ whole genome shotgun (WGS) entry which is preliminary data.</text>
</comment>
<evidence type="ECO:0000313" key="4">
    <source>
        <dbReference type="Proteomes" id="UP001432027"/>
    </source>
</evidence>
<sequence length="273" mass="31622">MPIHNMNELRKNQKEHMNQLSNSLLMIGTMLQEFDMEGANTKAYDYNHLQDINQVNDVLGVRNVEECTQKYFSDLNSGKFDPGYEMLSQAQFMTSSLLASAQSQAGGEVYLYQFDYPAHAQHADDIYYVMGVSEHPMDANEKWLGRVFPLYFTNFIKGFRPAPDWKPLNPKVVNYFSINKSLVDGVVPGMKLGYHDDLSIYYGELMEFDEQRTLLKKETLNDPIQLKELVLVSEKSFTILNLLFYSAILGVILFSVFKVQKFHQNRQRDYEKC</sequence>
<dbReference type="PANTHER" id="PTHR45580">
    <property type="entry name" value="PROTEIN CBG05369"/>
    <property type="match status" value="1"/>
</dbReference>
<dbReference type="InterPro" id="IPR029058">
    <property type="entry name" value="AB_hydrolase_fold"/>
</dbReference>
<keyword evidence="1" id="KW-1133">Transmembrane helix</keyword>
<accession>A0AAV5SFC6</accession>
<gene>
    <name evidence="3" type="ORF">PENTCL1PPCAC_919</name>
</gene>
<evidence type="ECO:0000256" key="1">
    <source>
        <dbReference type="SAM" id="Phobius"/>
    </source>
</evidence>
<reference evidence="3" key="1">
    <citation type="submission" date="2023-10" db="EMBL/GenBank/DDBJ databases">
        <title>Genome assembly of Pristionchus species.</title>
        <authorList>
            <person name="Yoshida K."/>
            <person name="Sommer R.J."/>
        </authorList>
    </citation>
    <scope>NUCLEOTIDE SEQUENCE</scope>
    <source>
        <strain evidence="3">RS0144</strain>
    </source>
</reference>
<keyword evidence="1" id="KW-0472">Membrane</keyword>
<dbReference type="SUPFAM" id="SSF53474">
    <property type="entry name" value="alpha/beta-Hydrolases"/>
    <property type="match status" value="1"/>
</dbReference>
<evidence type="ECO:0000313" key="3">
    <source>
        <dbReference type="EMBL" id="GMS78744.1"/>
    </source>
</evidence>
<feature type="transmembrane region" description="Helical" evidence="1">
    <location>
        <begin position="237"/>
        <end position="257"/>
    </location>
</feature>
<dbReference type="AlphaFoldDB" id="A0AAV5SFC6"/>
<organism evidence="3 4">
    <name type="scientific">Pristionchus entomophagus</name>
    <dbReference type="NCBI Taxonomy" id="358040"/>
    <lineage>
        <taxon>Eukaryota</taxon>
        <taxon>Metazoa</taxon>
        <taxon>Ecdysozoa</taxon>
        <taxon>Nematoda</taxon>
        <taxon>Chromadorea</taxon>
        <taxon>Rhabditida</taxon>
        <taxon>Rhabditina</taxon>
        <taxon>Diplogasteromorpha</taxon>
        <taxon>Diplogasteroidea</taxon>
        <taxon>Neodiplogasteridae</taxon>
        <taxon>Pristionchus</taxon>
    </lineage>
</organism>
<name>A0AAV5SFC6_9BILA</name>
<dbReference type="Proteomes" id="UP001432027">
    <property type="component" value="Unassembled WGS sequence"/>
</dbReference>
<dbReference type="Pfam" id="PF00135">
    <property type="entry name" value="COesterase"/>
    <property type="match status" value="1"/>
</dbReference>
<dbReference type="PANTHER" id="PTHR45580:SF6">
    <property type="entry name" value="CARBOXYLESTERASE TYPE B DOMAIN-CONTAINING PROTEIN"/>
    <property type="match status" value="1"/>
</dbReference>
<protein>
    <recommendedName>
        <fullName evidence="2">Carboxylesterase type B domain-containing protein</fullName>
    </recommendedName>
</protein>
<evidence type="ECO:0000259" key="2">
    <source>
        <dbReference type="Pfam" id="PF00135"/>
    </source>
</evidence>
<dbReference type="EMBL" id="BTSX01000001">
    <property type="protein sequence ID" value="GMS78744.1"/>
    <property type="molecule type" value="Genomic_DNA"/>
</dbReference>
<dbReference type="Gene3D" id="3.40.50.1820">
    <property type="entry name" value="alpha/beta hydrolase"/>
    <property type="match status" value="1"/>
</dbReference>
<proteinExistence type="predicted"/>
<keyword evidence="1" id="KW-0812">Transmembrane</keyword>
<feature type="domain" description="Carboxylesterase type B" evidence="2">
    <location>
        <begin position="45"/>
        <end position="182"/>
    </location>
</feature>
<keyword evidence="4" id="KW-1185">Reference proteome</keyword>